<keyword evidence="1" id="KW-0479">Metal-binding</keyword>
<accession>A0A6C0E966</accession>
<evidence type="ECO:0000259" key="4">
    <source>
        <dbReference type="PROSITE" id="PS50089"/>
    </source>
</evidence>
<dbReference type="InterPro" id="IPR001841">
    <property type="entry name" value="Znf_RING"/>
</dbReference>
<dbReference type="EMBL" id="MN739749">
    <property type="protein sequence ID" value="QHT24799.1"/>
    <property type="molecule type" value="Genomic_DNA"/>
</dbReference>
<dbReference type="GO" id="GO:0008270">
    <property type="term" value="F:zinc ion binding"/>
    <property type="evidence" value="ECO:0007669"/>
    <property type="project" value="UniProtKB-KW"/>
</dbReference>
<dbReference type="Gene3D" id="3.30.40.10">
    <property type="entry name" value="Zinc/RING finger domain, C3HC4 (zinc finger)"/>
    <property type="match status" value="1"/>
</dbReference>
<organism evidence="5">
    <name type="scientific">viral metagenome</name>
    <dbReference type="NCBI Taxonomy" id="1070528"/>
    <lineage>
        <taxon>unclassified sequences</taxon>
        <taxon>metagenomes</taxon>
        <taxon>organismal metagenomes</taxon>
    </lineage>
</organism>
<keyword evidence="3" id="KW-0862">Zinc</keyword>
<dbReference type="InterPro" id="IPR013083">
    <property type="entry name" value="Znf_RING/FYVE/PHD"/>
</dbReference>
<feature type="domain" description="RING-type" evidence="4">
    <location>
        <begin position="573"/>
        <end position="627"/>
    </location>
</feature>
<dbReference type="InterPro" id="IPR017907">
    <property type="entry name" value="Znf_RING_CS"/>
</dbReference>
<dbReference type="AlphaFoldDB" id="A0A6C0E966"/>
<dbReference type="PROSITE" id="PS50089">
    <property type="entry name" value="ZF_RING_2"/>
    <property type="match status" value="1"/>
</dbReference>
<proteinExistence type="predicted"/>
<reference evidence="5" key="1">
    <citation type="journal article" date="2020" name="Nature">
        <title>Giant virus diversity and host interactions through global metagenomics.</title>
        <authorList>
            <person name="Schulz F."/>
            <person name="Roux S."/>
            <person name="Paez-Espino D."/>
            <person name="Jungbluth S."/>
            <person name="Walsh D.A."/>
            <person name="Denef V.J."/>
            <person name="McMahon K.D."/>
            <person name="Konstantinidis K.T."/>
            <person name="Eloe-Fadrosh E.A."/>
            <person name="Kyrpides N.C."/>
            <person name="Woyke T."/>
        </authorList>
    </citation>
    <scope>NUCLEOTIDE SEQUENCE</scope>
    <source>
        <strain evidence="5">GVMAG-M-3300023179-150</strain>
    </source>
</reference>
<keyword evidence="2" id="KW-0863">Zinc-finger</keyword>
<evidence type="ECO:0000313" key="5">
    <source>
        <dbReference type="EMBL" id="QHT24799.1"/>
    </source>
</evidence>
<name>A0A6C0E966_9ZZZZ</name>
<evidence type="ECO:0000256" key="3">
    <source>
        <dbReference type="ARBA" id="ARBA00022833"/>
    </source>
</evidence>
<evidence type="ECO:0000256" key="2">
    <source>
        <dbReference type="ARBA" id="ARBA00022771"/>
    </source>
</evidence>
<dbReference type="SMART" id="SM00184">
    <property type="entry name" value="RING"/>
    <property type="match status" value="1"/>
</dbReference>
<sequence>MLPSSKYSFSIPIKCVRNVNVNTIGNVQNRSSYYLSGLSEETSEHVTDDDLDKYKQKHNDCIENSILIIDQCRININTDIRIGVENNTIKNLEVENQTLYLTKDELIKYGEPKYHLRFFLIDDVTYRVNITLLKFIDQEIILNDDFIELLETNTKISDNHMYLQYGYGHISDVIQLVLDDNYFSMCLSNPQKKISDVLYKYCLNLNFNSNYKVQLNYSSNIDVSLITGDCDGCSFKYDGSHKIFLKGLNNGSLDNRMRNLIFNKCISSYKIKYYNKNLYGTFSFINDAKIYYVSFTNPHIYDQYSLPFSVTSISSVIMSSMYTLEHVILRTIDKILFTKKDVKVILLTDDPNKWLLKYSRLTNEILNENENDMFTNEVGSEGDNDSPRDKKYVELSDNLHPKLFNNGKISNGLYLAKLDRDIGSDNNKLFFNNLDKSKNLSNVNTYLVLDNLSNFNEWFIKYPILYKFDKLCLENPVNSISDNVFLNLEKSYTILEKSSDFRYDNYTRKYNSGLLVNITNHDKFKFKSELTQLVTLSQDVVNNINNMFGNGVLNINGMNNNNSIDDIDTDETCNFCRESFYLKKLECGHYVCPNCLNHSNNIYKKESKTSLLVRFGYIDKTVKCPTCFKNVSDQYLLKSPFRVKYKFTPQEIDLVDSFKNIRFDAKMIVNFIAYLYEYRYIFDKILWVRGSMKNAYGNDGLNDKIDNIIKKFAELEKPIQIIFASYDDNNEGLGSSVTLFDKNSDLKNIQLIISETSIFNIHTIDSNITDFFTKIKTLGFTAINDQIQILEY</sequence>
<evidence type="ECO:0000256" key="1">
    <source>
        <dbReference type="ARBA" id="ARBA00022723"/>
    </source>
</evidence>
<dbReference type="SUPFAM" id="SSF57850">
    <property type="entry name" value="RING/U-box"/>
    <property type="match status" value="1"/>
</dbReference>
<dbReference type="PROSITE" id="PS00518">
    <property type="entry name" value="ZF_RING_1"/>
    <property type="match status" value="1"/>
</dbReference>
<protein>
    <recommendedName>
        <fullName evidence="4">RING-type domain-containing protein</fullName>
    </recommendedName>
</protein>